<dbReference type="InterPro" id="IPR036086">
    <property type="entry name" value="ParB/Sulfiredoxin_sf"/>
</dbReference>
<accession>A0A8S5RSM0</accession>
<dbReference type="SUPFAM" id="SSF110849">
    <property type="entry name" value="ParB/Sulfiredoxin"/>
    <property type="match status" value="1"/>
</dbReference>
<name>A0A8S5RSM0_9CAUD</name>
<reference evidence="2" key="1">
    <citation type="journal article" date="2021" name="Proc. Natl. Acad. Sci. U.S.A.">
        <title>A Catalog of Tens of Thousands of Viruses from Human Metagenomes Reveals Hidden Associations with Chronic Diseases.</title>
        <authorList>
            <person name="Tisza M.J."/>
            <person name="Buck C.B."/>
        </authorList>
    </citation>
    <scope>NUCLEOTIDE SEQUENCE</scope>
    <source>
        <strain evidence="2">CtZF426</strain>
    </source>
</reference>
<organism evidence="2">
    <name type="scientific">Siphoviridae sp. ctZF426</name>
    <dbReference type="NCBI Taxonomy" id="2827580"/>
    <lineage>
        <taxon>Viruses</taxon>
        <taxon>Duplodnaviria</taxon>
        <taxon>Heunggongvirae</taxon>
        <taxon>Uroviricota</taxon>
        <taxon>Caudoviricetes</taxon>
    </lineage>
</organism>
<proteinExistence type="predicted"/>
<feature type="domain" description="ParB-like N-terminal" evidence="1">
    <location>
        <begin position="10"/>
        <end position="103"/>
    </location>
</feature>
<sequence>MRVGDGLFIRVVQGSALKEQDINAQQMDPTKFARLVENIRQRGALESIPYCSRPNDEGPISIVSGHHRAKAARMAGLTSFPVLIDTNPMPRSLIRAKQIAHNELTGAPDEEILRKMIEQITDVEDLLVSGLDESYLRPLEASSTVLDLPKADFDWRMTTIMFLPEQMVRFNELLGLIDKHSDMIGVARVDQFDEFSRALVEYGHVRNIKNMAAVVDALTSIALREVAAAAADAVDGGGSGVE</sequence>
<dbReference type="SMART" id="SM00470">
    <property type="entry name" value="ParB"/>
    <property type="match status" value="1"/>
</dbReference>
<dbReference type="Pfam" id="PF02195">
    <property type="entry name" value="ParB_N"/>
    <property type="match status" value="1"/>
</dbReference>
<dbReference type="EMBL" id="BK057799">
    <property type="protein sequence ID" value="DAE92363.1"/>
    <property type="molecule type" value="Genomic_DNA"/>
</dbReference>
<evidence type="ECO:0000259" key="1">
    <source>
        <dbReference type="SMART" id="SM00470"/>
    </source>
</evidence>
<protein>
    <submittedName>
        <fullName evidence="2">ParB protein</fullName>
    </submittedName>
</protein>
<evidence type="ECO:0000313" key="2">
    <source>
        <dbReference type="EMBL" id="DAE92363.1"/>
    </source>
</evidence>
<dbReference type="InterPro" id="IPR003115">
    <property type="entry name" value="ParB_N"/>
</dbReference>
<dbReference type="Gene3D" id="3.90.1530.10">
    <property type="entry name" value="Conserved hypothetical protein from pyrococcus furiosus pfu- 392566-001, ParB domain"/>
    <property type="match status" value="1"/>
</dbReference>